<organism evidence="2 3">
    <name type="scientific">Leishmania martiniquensis</name>
    <dbReference type="NCBI Taxonomy" id="1580590"/>
    <lineage>
        <taxon>Eukaryota</taxon>
        <taxon>Discoba</taxon>
        <taxon>Euglenozoa</taxon>
        <taxon>Kinetoplastea</taxon>
        <taxon>Metakinetoplastina</taxon>
        <taxon>Trypanosomatida</taxon>
        <taxon>Trypanosomatidae</taxon>
        <taxon>Leishmaniinae</taxon>
        <taxon>Leishmania</taxon>
    </lineage>
</organism>
<evidence type="ECO:0000313" key="2">
    <source>
        <dbReference type="EMBL" id="KAG5486682.1"/>
    </source>
</evidence>
<feature type="transmembrane region" description="Helical" evidence="1">
    <location>
        <begin position="101"/>
        <end position="119"/>
    </location>
</feature>
<feature type="transmembrane region" description="Helical" evidence="1">
    <location>
        <begin position="61"/>
        <end position="80"/>
    </location>
</feature>
<proteinExistence type="predicted"/>
<protein>
    <submittedName>
        <fullName evidence="2">Uncharacterized protein</fullName>
    </submittedName>
</protein>
<dbReference type="OrthoDB" id="266425at2759"/>
<dbReference type="EMBL" id="JAFEUZ010000006">
    <property type="protein sequence ID" value="KAG5486682.1"/>
    <property type="molecule type" value="Genomic_DNA"/>
</dbReference>
<reference evidence="3" key="2">
    <citation type="journal article" date="2021" name="Sci. Data">
        <title>Chromosome-scale genome sequencing, assembly and annotation of six genomes from subfamily Leishmaniinae.</title>
        <authorList>
            <person name="Almutairi H."/>
            <person name="Urbaniak M.D."/>
            <person name="Bates M.D."/>
            <person name="Jariyapan N."/>
            <person name="Kwakye-Nuako G."/>
            <person name="Thomaz Soccol V."/>
            <person name="Al-Salem W.S."/>
            <person name="Dillon R.J."/>
            <person name="Bates P.A."/>
            <person name="Gatherer D."/>
        </authorList>
    </citation>
    <scope>NUCLEOTIDE SEQUENCE [LARGE SCALE GENOMIC DNA]</scope>
</reference>
<feature type="transmembrane region" description="Helical" evidence="1">
    <location>
        <begin position="158"/>
        <end position="177"/>
    </location>
</feature>
<dbReference type="AlphaFoldDB" id="A0A836KUZ2"/>
<accession>A0A836KUZ2</accession>
<gene>
    <name evidence="2" type="ORF">LSCM1_07935</name>
</gene>
<comment type="caution">
    <text evidence="2">The sequence shown here is derived from an EMBL/GenBank/DDBJ whole genome shotgun (WGS) entry which is preliminary data.</text>
</comment>
<keyword evidence="1" id="KW-0472">Membrane</keyword>
<keyword evidence="3" id="KW-1185">Reference proteome</keyword>
<dbReference type="Proteomes" id="UP000673552">
    <property type="component" value="Unassembled WGS sequence"/>
</dbReference>
<feature type="transmembrane region" description="Helical" evidence="1">
    <location>
        <begin position="131"/>
        <end position="151"/>
    </location>
</feature>
<evidence type="ECO:0000256" key="1">
    <source>
        <dbReference type="SAM" id="Phobius"/>
    </source>
</evidence>
<reference evidence="3" key="1">
    <citation type="journal article" date="2021" name="Microbiol. Resour. Announc.">
        <title>LGAAP: Leishmaniinae Genome Assembly and Annotation Pipeline.</title>
        <authorList>
            <person name="Almutairi H."/>
            <person name="Urbaniak M.D."/>
            <person name="Bates M.D."/>
            <person name="Jariyapan N."/>
            <person name="Kwakye-Nuako G."/>
            <person name="Thomaz-Soccol V."/>
            <person name="Al-Salem W.S."/>
            <person name="Dillon R.J."/>
            <person name="Bates P.A."/>
            <person name="Gatherer D."/>
        </authorList>
    </citation>
    <scope>NUCLEOTIDE SEQUENCE [LARGE SCALE GENOMIC DNA]</scope>
</reference>
<name>A0A836KUZ2_9TRYP</name>
<keyword evidence="1" id="KW-1133">Transmembrane helix</keyword>
<keyword evidence="1" id="KW-0812">Transmembrane</keyword>
<evidence type="ECO:0000313" key="3">
    <source>
        <dbReference type="Proteomes" id="UP000673552"/>
    </source>
</evidence>
<feature type="transmembrane region" description="Helical" evidence="1">
    <location>
        <begin position="183"/>
        <end position="201"/>
    </location>
</feature>
<dbReference type="KEGG" id="lmat:92517795"/>
<sequence>MGAMSNMSVYGLMIIPLAAMVKGHSISLRSHIKLSCVMTVVQLAQSTIATAVPPDMVVAQLCVQGVLLPLITVAFCFFVLTDAKAAKVMRLQDCGDGDPGAVVATMWCLCYTVLFRWFPWYHSMTSRGFEAANLAAGAEAYLTLVTMLSMCRSFTTGHVAAAAAAWALHVLGAIAGATSGMPVAGTAVTAALMTAASAMAFRAPADRRRNKLE</sequence>
<dbReference type="RefSeq" id="XP_067181139.1">
    <property type="nucleotide sequence ID" value="XM_067325283.1"/>
</dbReference>
<dbReference type="GeneID" id="92517795"/>